<evidence type="ECO:0000313" key="4">
    <source>
        <dbReference type="Proteomes" id="UP001430848"/>
    </source>
</evidence>
<comment type="caution">
    <text evidence="3">The sequence shown here is derived from an EMBL/GenBank/DDBJ whole genome shotgun (WGS) entry which is preliminary data.</text>
</comment>
<dbReference type="InterPro" id="IPR016181">
    <property type="entry name" value="Acyl_CoA_acyltransferase"/>
</dbReference>
<feature type="region of interest" description="Disordered" evidence="1">
    <location>
        <begin position="204"/>
        <end position="223"/>
    </location>
</feature>
<feature type="domain" description="N-acetyltransferase" evidence="2">
    <location>
        <begin position="48"/>
        <end position="205"/>
    </location>
</feature>
<dbReference type="InterPro" id="IPR052523">
    <property type="entry name" value="Trichothecene_AcTrans"/>
</dbReference>
<accession>A0ABR1NWI7</accession>
<proteinExistence type="predicted"/>
<dbReference type="EMBL" id="JAKNSF020000090">
    <property type="protein sequence ID" value="KAK7717965.1"/>
    <property type="molecule type" value="Genomic_DNA"/>
</dbReference>
<protein>
    <recommendedName>
        <fullName evidence="2">N-acetyltransferase domain-containing protein</fullName>
    </recommendedName>
</protein>
<evidence type="ECO:0000313" key="3">
    <source>
        <dbReference type="EMBL" id="KAK7717965.1"/>
    </source>
</evidence>
<reference evidence="3 4" key="1">
    <citation type="submission" date="2024-02" db="EMBL/GenBank/DDBJ databases">
        <title>De novo assembly and annotation of 12 fungi associated with fruit tree decline syndrome in Ontario, Canada.</title>
        <authorList>
            <person name="Sulman M."/>
            <person name="Ellouze W."/>
            <person name="Ilyukhin E."/>
        </authorList>
    </citation>
    <scope>NUCLEOTIDE SEQUENCE [LARGE SCALE GENOMIC DNA]</scope>
    <source>
        <strain evidence="3 4">M169</strain>
    </source>
</reference>
<dbReference type="PROSITE" id="PS51186">
    <property type="entry name" value="GNAT"/>
    <property type="match status" value="1"/>
</dbReference>
<dbReference type="PANTHER" id="PTHR42791:SF2">
    <property type="entry name" value="N-ACETYLTRANSFERASE DOMAIN-CONTAINING PROTEIN"/>
    <property type="match status" value="1"/>
</dbReference>
<dbReference type="InterPro" id="IPR000182">
    <property type="entry name" value="GNAT_dom"/>
</dbReference>
<evidence type="ECO:0000259" key="2">
    <source>
        <dbReference type="PROSITE" id="PS51186"/>
    </source>
</evidence>
<sequence>MATIVYEAMPLDPQWNYRFPLRKRFPEDNYGCTRLMLKSMFEADGVYINVVTFPSPCLHEDEEVPAAVAVWEVDISPGKDDSTQPAKKPECRRDANIEHMNAFTTALQSAKESYFECKYQSHHLHLRILATHPDFQRRGAASALCRWGIDYAGERKQPVTLFASPMGQKLYTHLGFDYLGTVPVQVEGEDEKLSIGAMIYSCPDETDISPPVGPDDGARQAGE</sequence>
<gene>
    <name evidence="3" type="ORF">SLS63_010616</name>
</gene>
<dbReference type="Proteomes" id="UP001430848">
    <property type="component" value="Unassembled WGS sequence"/>
</dbReference>
<dbReference type="Gene3D" id="3.40.630.30">
    <property type="match status" value="1"/>
</dbReference>
<dbReference type="PANTHER" id="PTHR42791">
    <property type="entry name" value="GNAT FAMILY ACETYLTRANSFERASE"/>
    <property type="match status" value="1"/>
</dbReference>
<dbReference type="CDD" id="cd04301">
    <property type="entry name" value="NAT_SF"/>
    <property type="match status" value="1"/>
</dbReference>
<evidence type="ECO:0000256" key="1">
    <source>
        <dbReference type="SAM" id="MobiDB-lite"/>
    </source>
</evidence>
<name>A0ABR1NWI7_DIAER</name>
<dbReference type="SUPFAM" id="SSF55729">
    <property type="entry name" value="Acyl-CoA N-acyltransferases (Nat)"/>
    <property type="match status" value="1"/>
</dbReference>
<dbReference type="Pfam" id="PF00583">
    <property type="entry name" value="Acetyltransf_1"/>
    <property type="match status" value="1"/>
</dbReference>
<organism evidence="3 4">
    <name type="scientific">Diaporthe eres</name>
    <name type="common">Phomopsis oblonga</name>
    <dbReference type="NCBI Taxonomy" id="83184"/>
    <lineage>
        <taxon>Eukaryota</taxon>
        <taxon>Fungi</taxon>
        <taxon>Dikarya</taxon>
        <taxon>Ascomycota</taxon>
        <taxon>Pezizomycotina</taxon>
        <taxon>Sordariomycetes</taxon>
        <taxon>Sordariomycetidae</taxon>
        <taxon>Diaporthales</taxon>
        <taxon>Diaporthaceae</taxon>
        <taxon>Diaporthe</taxon>
        <taxon>Diaporthe eres species complex</taxon>
    </lineage>
</organism>
<keyword evidence="4" id="KW-1185">Reference proteome</keyword>